<evidence type="ECO:0000313" key="3">
    <source>
        <dbReference type="Proteomes" id="UP000823775"/>
    </source>
</evidence>
<protein>
    <submittedName>
        <fullName evidence="2">Uncharacterized protein</fullName>
    </submittedName>
</protein>
<feature type="non-terminal residue" evidence="2">
    <location>
        <position position="1"/>
    </location>
</feature>
<accession>A0ABS8WHY0</accession>
<sequence>VEGHLAPAAELQRLCLAHVIALRRVYCRTKRPAPRAWNRAAQVPCRASGSAARPVPRASGRAAVL</sequence>
<dbReference type="Proteomes" id="UP000823775">
    <property type="component" value="Unassembled WGS sequence"/>
</dbReference>
<evidence type="ECO:0000256" key="1">
    <source>
        <dbReference type="SAM" id="MobiDB-lite"/>
    </source>
</evidence>
<feature type="region of interest" description="Disordered" evidence="1">
    <location>
        <begin position="46"/>
        <end position="65"/>
    </location>
</feature>
<organism evidence="2 3">
    <name type="scientific">Datura stramonium</name>
    <name type="common">Jimsonweed</name>
    <name type="synonym">Common thornapple</name>
    <dbReference type="NCBI Taxonomy" id="4076"/>
    <lineage>
        <taxon>Eukaryota</taxon>
        <taxon>Viridiplantae</taxon>
        <taxon>Streptophyta</taxon>
        <taxon>Embryophyta</taxon>
        <taxon>Tracheophyta</taxon>
        <taxon>Spermatophyta</taxon>
        <taxon>Magnoliopsida</taxon>
        <taxon>eudicotyledons</taxon>
        <taxon>Gunneridae</taxon>
        <taxon>Pentapetalae</taxon>
        <taxon>asterids</taxon>
        <taxon>lamiids</taxon>
        <taxon>Solanales</taxon>
        <taxon>Solanaceae</taxon>
        <taxon>Solanoideae</taxon>
        <taxon>Datureae</taxon>
        <taxon>Datura</taxon>
    </lineage>
</organism>
<gene>
    <name evidence="2" type="ORF">HAX54_045377</name>
</gene>
<evidence type="ECO:0000313" key="2">
    <source>
        <dbReference type="EMBL" id="MCE3049604.1"/>
    </source>
</evidence>
<feature type="non-terminal residue" evidence="2">
    <location>
        <position position="65"/>
    </location>
</feature>
<proteinExistence type="predicted"/>
<dbReference type="EMBL" id="JACEIK010007010">
    <property type="protein sequence ID" value="MCE3049604.1"/>
    <property type="molecule type" value="Genomic_DNA"/>
</dbReference>
<name>A0ABS8WHY0_DATST</name>
<reference evidence="2 3" key="1">
    <citation type="journal article" date="2021" name="BMC Genomics">
        <title>Datura genome reveals duplications of psychoactive alkaloid biosynthetic genes and high mutation rate following tissue culture.</title>
        <authorList>
            <person name="Rajewski A."/>
            <person name="Carter-House D."/>
            <person name="Stajich J."/>
            <person name="Litt A."/>
        </authorList>
    </citation>
    <scope>NUCLEOTIDE SEQUENCE [LARGE SCALE GENOMIC DNA]</scope>
    <source>
        <strain evidence="2">AR-01</strain>
    </source>
</reference>
<keyword evidence="3" id="KW-1185">Reference proteome</keyword>
<comment type="caution">
    <text evidence="2">The sequence shown here is derived from an EMBL/GenBank/DDBJ whole genome shotgun (WGS) entry which is preliminary data.</text>
</comment>